<dbReference type="PANTHER" id="PTHR31027">
    <property type="entry name" value="NUCLEAR SEGREGATION PROTEIN BFR1"/>
    <property type="match status" value="1"/>
</dbReference>
<dbReference type="Proteomes" id="UP000759537">
    <property type="component" value="Unassembled WGS sequence"/>
</dbReference>
<name>A0A9P5TBZ7_9AGAM</name>
<dbReference type="OrthoDB" id="2195113at2759"/>
<keyword evidence="1" id="KW-0175">Coiled coil</keyword>
<feature type="coiled-coil region" evidence="1">
    <location>
        <begin position="108"/>
        <end position="135"/>
    </location>
</feature>
<proteinExistence type="predicted"/>
<dbReference type="GO" id="GO:0005783">
    <property type="term" value="C:endoplasmic reticulum"/>
    <property type="evidence" value="ECO:0007669"/>
    <property type="project" value="TreeGrafter"/>
</dbReference>
<evidence type="ECO:0000313" key="3">
    <source>
        <dbReference type="EMBL" id="KAF8484515.1"/>
    </source>
</evidence>
<evidence type="ECO:0000313" key="4">
    <source>
        <dbReference type="Proteomes" id="UP000759537"/>
    </source>
</evidence>
<dbReference type="GO" id="GO:0042175">
    <property type="term" value="C:nuclear outer membrane-endoplasmic reticulum membrane network"/>
    <property type="evidence" value="ECO:0007669"/>
    <property type="project" value="TreeGrafter"/>
</dbReference>
<reference evidence="3" key="1">
    <citation type="submission" date="2019-10" db="EMBL/GenBank/DDBJ databases">
        <authorList>
            <consortium name="DOE Joint Genome Institute"/>
            <person name="Kuo A."/>
            <person name="Miyauchi S."/>
            <person name="Kiss E."/>
            <person name="Drula E."/>
            <person name="Kohler A."/>
            <person name="Sanchez-Garcia M."/>
            <person name="Andreopoulos B."/>
            <person name="Barry K.W."/>
            <person name="Bonito G."/>
            <person name="Buee M."/>
            <person name="Carver A."/>
            <person name="Chen C."/>
            <person name="Cichocki N."/>
            <person name="Clum A."/>
            <person name="Culley D."/>
            <person name="Crous P.W."/>
            <person name="Fauchery L."/>
            <person name="Girlanda M."/>
            <person name="Hayes R."/>
            <person name="Keri Z."/>
            <person name="LaButti K."/>
            <person name="Lipzen A."/>
            <person name="Lombard V."/>
            <person name="Magnuson J."/>
            <person name="Maillard F."/>
            <person name="Morin E."/>
            <person name="Murat C."/>
            <person name="Nolan M."/>
            <person name="Ohm R."/>
            <person name="Pangilinan J."/>
            <person name="Pereira M."/>
            <person name="Perotto S."/>
            <person name="Peter M."/>
            <person name="Riley R."/>
            <person name="Sitrit Y."/>
            <person name="Stielow B."/>
            <person name="Szollosi G."/>
            <person name="Zifcakova L."/>
            <person name="Stursova M."/>
            <person name="Spatafora J.W."/>
            <person name="Tedersoo L."/>
            <person name="Vaario L.-M."/>
            <person name="Yamada A."/>
            <person name="Yan M."/>
            <person name="Wang P."/>
            <person name="Xu J."/>
            <person name="Bruns T."/>
            <person name="Baldrian P."/>
            <person name="Vilgalys R."/>
            <person name="Henrissat B."/>
            <person name="Grigoriev I.V."/>
            <person name="Hibbett D."/>
            <person name="Nagy L.G."/>
            <person name="Martin F.M."/>
        </authorList>
    </citation>
    <scope>NUCLEOTIDE SEQUENCE</scope>
    <source>
        <strain evidence="3">Prilba</strain>
    </source>
</reference>
<dbReference type="AlphaFoldDB" id="A0A9P5TBZ7"/>
<evidence type="ECO:0000256" key="1">
    <source>
        <dbReference type="SAM" id="Coils"/>
    </source>
</evidence>
<comment type="caution">
    <text evidence="3">The sequence shown here is derived from an EMBL/GenBank/DDBJ whole genome shotgun (WGS) entry which is preliminary data.</text>
</comment>
<organism evidence="3 4">
    <name type="scientific">Russula ochroleuca</name>
    <dbReference type="NCBI Taxonomy" id="152965"/>
    <lineage>
        <taxon>Eukaryota</taxon>
        <taxon>Fungi</taxon>
        <taxon>Dikarya</taxon>
        <taxon>Basidiomycota</taxon>
        <taxon>Agaricomycotina</taxon>
        <taxon>Agaricomycetes</taxon>
        <taxon>Russulales</taxon>
        <taxon>Russulaceae</taxon>
        <taxon>Russula</taxon>
    </lineage>
</organism>
<dbReference type="InterPro" id="IPR039604">
    <property type="entry name" value="Bfr1"/>
</dbReference>
<feature type="region of interest" description="Disordered" evidence="2">
    <location>
        <begin position="321"/>
        <end position="340"/>
    </location>
</feature>
<reference evidence="3" key="2">
    <citation type="journal article" date="2020" name="Nat. Commun.">
        <title>Large-scale genome sequencing of mycorrhizal fungi provides insights into the early evolution of symbiotic traits.</title>
        <authorList>
            <person name="Miyauchi S."/>
            <person name="Kiss E."/>
            <person name="Kuo A."/>
            <person name="Drula E."/>
            <person name="Kohler A."/>
            <person name="Sanchez-Garcia M."/>
            <person name="Morin E."/>
            <person name="Andreopoulos B."/>
            <person name="Barry K.W."/>
            <person name="Bonito G."/>
            <person name="Buee M."/>
            <person name="Carver A."/>
            <person name="Chen C."/>
            <person name="Cichocki N."/>
            <person name="Clum A."/>
            <person name="Culley D."/>
            <person name="Crous P.W."/>
            <person name="Fauchery L."/>
            <person name="Girlanda M."/>
            <person name="Hayes R.D."/>
            <person name="Keri Z."/>
            <person name="LaButti K."/>
            <person name="Lipzen A."/>
            <person name="Lombard V."/>
            <person name="Magnuson J."/>
            <person name="Maillard F."/>
            <person name="Murat C."/>
            <person name="Nolan M."/>
            <person name="Ohm R.A."/>
            <person name="Pangilinan J."/>
            <person name="Pereira M.F."/>
            <person name="Perotto S."/>
            <person name="Peter M."/>
            <person name="Pfister S."/>
            <person name="Riley R."/>
            <person name="Sitrit Y."/>
            <person name="Stielow J.B."/>
            <person name="Szollosi G."/>
            <person name="Zifcakova L."/>
            <person name="Stursova M."/>
            <person name="Spatafora J.W."/>
            <person name="Tedersoo L."/>
            <person name="Vaario L.M."/>
            <person name="Yamada A."/>
            <person name="Yan M."/>
            <person name="Wang P."/>
            <person name="Xu J."/>
            <person name="Bruns T."/>
            <person name="Baldrian P."/>
            <person name="Vilgalys R."/>
            <person name="Dunand C."/>
            <person name="Henrissat B."/>
            <person name="Grigoriev I.V."/>
            <person name="Hibbett D."/>
            <person name="Nagy L.G."/>
            <person name="Martin F.M."/>
        </authorList>
    </citation>
    <scope>NUCLEOTIDE SEQUENCE</scope>
    <source>
        <strain evidence="3">Prilba</strain>
    </source>
</reference>
<gene>
    <name evidence="3" type="ORF">DFH94DRAFT_235853</name>
</gene>
<feature type="compositionally biased region" description="Basic and acidic residues" evidence="2">
    <location>
        <begin position="321"/>
        <end position="336"/>
    </location>
</feature>
<dbReference type="EMBL" id="WHVB01000003">
    <property type="protein sequence ID" value="KAF8484515.1"/>
    <property type="molecule type" value="Genomic_DNA"/>
</dbReference>
<sequence>MALVHDNDLACIDGFFLKAIRTHKLIEVLPESARTIQQFHCNLLPGNKSGSGADAAVAKVATLSKHAFETTPTGSDLNPILTPGGATDGSAPVFPVTTSISSLSRPDRASCEAEQKRIETLIDLLQEELATVKSNVALQRDSDNNKRQTALRAWLEDLEVQHSSNKISRNEVLHQIAILQDGIQKKEKDLQISRENAMFRTVEDVDTHIRDLEEQVAHARHIRKTVENFQADSEVLDAERAAVEELKKRLDDPEAKATSEHYDAVKIRVEEDEMETDVDADLKLFQERQRRQLGESPESTPWFHENKERYYVKFNEDQVRDAERRHAQREAEDRRAGASQPAFQAQIEYCQTLIDYLSGKSIVPGTTTPVHASPMLATRQVAAVADSIVPLKRRGEEEKDYFIGTKEGRRLKKGPMAHSTFVTGAMSSASSVNLPSSSLSALRLLSVLPPSSQADVPRVVKDLEAKKTWFEAKQAREAMAKVPGLASTFSATAEPMSGVEAGKTNFMTQKMYYC</sequence>
<protein>
    <submittedName>
        <fullName evidence="3">Uncharacterized protein</fullName>
    </submittedName>
</protein>
<dbReference type="GO" id="GO:1990904">
    <property type="term" value="C:ribonucleoprotein complex"/>
    <property type="evidence" value="ECO:0007669"/>
    <property type="project" value="TreeGrafter"/>
</dbReference>
<dbReference type="GO" id="GO:0003729">
    <property type="term" value="F:mRNA binding"/>
    <property type="evidence" value="ECO:0007669"/>
    <property type="project" value="TreeGrafter"/>
</dbReference>
<keyword evidence="4" id="KW-1185">Reference proteome</keyword>
<dbReference type="GO" id="GO:0008298">
    <property type="term" value="P:intracellular mRNA localization"/>
    <property type="evidence" value="ECO:0007669"/>
    <property type="project" value="TreeGrafter"/>
</dbReference>
<evidence type="ECO:0000256" key="2">
    <source>
        <dbReference type="SAM" id="MobiDB-lite"/>
    </source>
</evidence>
<accession>A0A9P5TBZ7</accession>
<dbReference type="PANTHER" id="PTHR31027:SF2">
    <property type="entry name" value="LEBERCILIN DOMAIN-CONTAINING PROTEIN"/>
    <property type="match status" value="1"/>
</dbReference>